<reference evidence="7 8" key="1">
    <citation type="submission" date="2019-12" db="EMBL/GenBank/DDBJ databases">
        <title>Novel species isolated from a subtropical stream in China.</title>
        <authorList>
            <person name="Lu H."/>
        </authorList>
    </citation>
    <scope>NUCLEOTIDE SEQUENCE [LARGE SCALE GENOMIC DNA]</scope>
    <source>
        <strain evidence="7 8">DS3</strain>
    </source>
</reference>
<feature type="transmembrane region" description="Helical" evidence="6">
    <location>
        <begin position="72"/>
        <end position="90"/>
    </location>
</feature>
<dbReference type="Pfam" id="PF03606">
    <property type="entry name" value="DcuC"/>
    <property type="match status" value="1"/>
</dbReference>
<keyword evidence="2" id="KW-1003">Cell membrane</keyword>
<protein>
    <submittedName>
        <fullName evidence="7">Putative basic amino acid antiporter YfcC</fullName>
    </submittedName>
</protein>
<evidence type="ECO:0000313" key="8">
    <source>
        <dbReference type="Proteomes" id="UP000448575"/>
    </source>
</evidence>
<dbReference type="Proteomes" id="UP000448575">
    <property type="component" value="Unassembled WGS sequence"/>
</dbReference>
<keyword evidence="5 6" id="KW-0472">Membrane</keyword>
<evidence type="ECO:0000256" key="4">
    <source>
        <dbReference type="ARBA" id="ARBA00022989"/>
    </source>
</evidence>
<dbReference type="EMBL" id="WWCJ01000010">
    <property type="protein sequence ID" value="MYN03640.1"/>
    <property type="molecule type" value="Genomic_DNA"/>
</dbReference>
<evidence type="ECO:0000256" key="5">
    <source>
        <dbReference type="ARBA" id="ARBA00023136"/>
    </source>
</evidence>
<organism evidence="7 8">
    <name type="scientific">Pseudoduganella guangdongensis</name>
    <dbReference type="NCBI Taxonomy" id="2692179"/>
    <lineage>
        <taxon>Bacteria</taxon>
        <taxon>Pseudomonadati</taxon>
        <taxon>Pseudomonadota</taxon>
        <taxon>Betaproteobacteria</taxon>
        <taxon>Burkholderiales</taxon>
        <taxon>Oxalobacteraceae</taxon>
        <taxon>Telluria group</taxon>
        <taxon>Pseudoduganella</taxon>
    </lineage>
</organism>
<feature type="transmembrane region" description="Helical" evidence="6">
    <location>
        <begin position="111"/>
        <end position="131"/>
    </location>
</feature>
<proteinExistence type="predicted"/>
<dbReference type="GO" id="GO:0005886">
    <property type="term" value="C:plasma membrane"/>
    <property type="evidence" value="ECO:0007669"/>
    <property type="project" value="UniProtKB-SubCell"/>
</dbReference>
<feature type="transmembrane region" description="Helical" evidence="6">
    <location>
        <begin position="282"/>
        <end position="300"/>
    </location>
</feature>
<dbReference type="PANTHER" id="PTHR43652">
    <property type="entry name" value="BASIC AMINO ACID ANTIPORTER YFCC-RELATED"/>
    <property type="match status" value="1"/>
</dbReference>
<feature type="transmembrane region" description="Helical" evidence="6">
    <location>
        <begin position="437"/>
        <end position="458"/>
    </location>
</feature>
<dbReference type="InterPro" id="IPR018385">
    <property type="entry name" value="C4_dicarb_anaerob_car-like"/>
</dbReference>
<dbReference type="AlphaFoldDB" id="A0A6N9HJI4"/>
<feature type="transmembrane region" description="Helical" evidence="6">
    <location>
        <begin position="199"/>
        <end position="218"/>
    </location>
</feature>
<keyword evidence="4 6" id="KW-1133">Transmembrane helix</keyword>
<evidence type="ECO:0000256" key="6">
    <source>
        <dbReference type="SAM" id="Phobius"/>
    </source>
</evidence>
<evidence type="ECO:0000313" key="7">
    <source>
        <dbReference type="EMBL" id="MYN03640.1"/>
    </source>
</evidence>
<feature type="transmembrane region" description="Helical" evidence="6">
    <location>
        <begin position="173"/>
        <end position="193"/>
    </location>
</feature>
<comment type="subcellular location">
    <subcellularLocation>
        <location evidence="1">Cell membrane</location>
        <topology evidence="1">Multi-pass membrane protein</topology>
    </subcellularLocation>
</comment>
<keyword evidence="8" id="KW-1185">Reference proteome</keyword>
<feature type="transmembrane region" description="Helical" evidence="6">
    <location>
        <begin position="137"/>
        <end position="161"/>
    </location>
</feature>
<sequence>MKKLKLPNTFILLLMILALIALATWLVPGGKYDTHLVNGKQLINPDSFHYIEGKPQGLAAFLMAPIKGFAEAGLIIGFILLTGGAFNVLHKTEAVDAMIKSIARAHSRSRLVRVGVIPLFVTLFSLGGATFGMNEEAIPFILIFVPLALALGYDTIVGVSIPFVGSQVGFSAAFLNPFNVGIAQSIAGVPLFSGMGYRVIVWFIATAVTIAFLMWYAARIKRNPEKSPTYLLDQEKRAEGSIDFGSFEGMTGRHKLVLWVFAATLGGMVFGVVKFGWFIEEIGALFLAMTVVVALIGRLSSDDAVAAFVQGSKDLVGTALVIALARATMVLARDAQIIDTMLHGLMPLVASSSPVFSAQKMFLIQTVINFFIHSGSGQAALTMPIMAPLADLVGVSRQTAILAFQFGEFTTPMIPTSGITVGVLALARIPWLTWAKWMIPLQLIYLVLALVLLVPPSLMNW</sequence>
<name>A0A6N9HJI4_9BURK</name>
<evidence type="ECO:0000256" key="3">
    <source>
        <dbReference type="ARBA" id="ARBA00022692"/>
    </source>
</evidence>
<dbReference type="RefSeq" id="WP_161026603.1">
    <property type="nucleotide sequence ID" value="NZ_WWCJ01000010.1"/>
</dbReference>
<evidence type="ECO:0000256" key="1">
    <source>
        <dbReference type="ARBA" id="ARBA00004651"/>
    </source>
</evidence>
<accession>A0A6N9HJI4</accession>
<feature type="transmembrane region" description="Helical" evidence="6">
    <location>
        <begin position="256"/>
        <end position="276"/>
    </location>
</feature>
<dbReference type="InterPro" id="IPR051679">
    <property type="entry name" value="DASS-Related_Transporters"/>
</dbReference>
<dbReference type="PANTHER" id="PTHR43652:SF2">
    <property type="entry name" value="BASIC AMINO ACID ANTIPORTER YFCC-RELATED"/>
    <property type="match status" value="1"/>
</dbReference>
<comment type="caution">
    <text evidence="7">The sequence shown here is derived from an EMBL/GenBank/DDBJ whole genome shotgun (WGS) entry which is preliminary data.</text>
</comment>
<gene>
    <name evidence="7" type="primary">yfcC</name>
    <name evidence="7" type="ORF">GTP41_16210</name>
</gene>
<keyword evidence="3 6" id="KW-0812">Transmembrane</keyword>
<evidence type="ECO:0000256" key="2">
    <source>
        <dbReference type="ARBA" id="ARBA00022475"/>
    </source>
</evidence>